<sequence length="118" mass="13606">MLVQDPNTSHVNPYARTGSQIFKILTPKKPPNDSNTSLWRCRMPTLQMQILTIVQVPNNSNNYLPQGRLPMLQMQILTLVQIPETLHAHPYTCTGSQKLRQFLMLPQAPDNYKHFLHD</sequence>
<organism evidence="1 2">
    <name type="scientific">Austropuccinia psidii MF-1</name>
    <dbReference type="NCBI Taxonomy" id="1389203"/>
    <lineage>
        <taxon>Eukaryota</taxon>
        <taxon>Fungi</taxon>
        <taxon>Dikarya</taxon>
        <taxon>Basidiomycota</taxon>
        <taxon>Pucciniomycotina</taxon>
        <taxon>Pucciniomycetes</taxon>
        <taxon>Pucciniales</taxon>
        <taxon>Sphaerophragmiaceae</taxon>
        <taxon>Austropuccinia</taxon>
    </lineage>
</organism>
<protein>
    <submittedName>
        <fullName evidence="1">Uncharacterized protein</fullName>
    </submittedName>
</protein>
<gene>
    <name evidence="1" type="ORF">O181_041712</name>
</gene>
<comment type="caution">
    <text evidence="1">The sequence shown here is derived from an EMBL/GenBank/DDBJ whole genome shotgun (WGS) entry which is preliminary data.</text>
</comment>
<reference evidence="1" key="1">
    <citation type="submission" date="2021-03" db="EMBL/GenBank/DDBJ databases">
        <title>Draft genome sequence of rust myrtle Austropuccinia psidii MF-1, a brazilian biotype.</title>
        <authorList>
            <person name="Quecine M.C."/>
            <person name="Pachon D.M.R."/>
            <person name="Bonatelli M.L."/>
            <person name="Correr F.H."/>
            <person name="Franceschini L.M."/>
            <person name="Leite T.F."/>
            <person name="Margarido G.R.A."/>
            <person name="Almeida C.A."/>
            <person name="Ferrarezi J.A."/>
            <person name="Labate C.A."/>
        </authorList>
    </citation>
    <scope>NUCLEOTIDE SEQUENCE</scope>
    <source>
        <strain evidence="1">MF-1</strain>
    </source>
</reference>
<dbReference type="EMBL" id="AVOT02016607">
    <property type="protein sequence ID" value="MBW0501997.1"/>
    <property type="molecule type" value="Genomic_DNA"/>
</dbReference>
<keyword evidence="2" id="KW-1185">Reference proteome</keyword>
<dbReference type="AlphaFoldDB" id="A0A9Q3DH86"/>
<proteinExistence type="predicted"/>
<dbReference type="Proteomes" id="UP000765509">
    <property type="component" value="Unassembled WGS sequence"/>
</dbReference>
<dbReference type="OrthoDB" id="2519008at2759"/>
<name>A0A9Q3DH86_9BASI</name>
<evidence type="ECO:0000313" key="1">
    <source>
        <dbReference type="EMBL" id="MBW0501997.1"/>
    </source>
</evidence>
<accession>A0A9Q3DH86</accession>
<evidence type="ECO:0000313" key="2">
    <source>
        <dbReference type="Proteomes" id="UP000765509"/>
    </source>
</evidence>